<keyword evidence="2" id="KW-1185">Reference proteome</keyword>
<dbReference type="VEuPathDB" id="FungiDB:CLCR_10538"/>
<dbReference type="AlphaFoldDB" id="A0A1C1CV81"/>
<protein>
    <submittedName>
        <fullName evidence="1">Uncharacterized protein</fullName>
    </submittedName>
</protein>
<reference evidence="2" key="1">
    <citation type="submission" date="2015-07" db="EMBL/GenBank/DDBJ databases">
        <authorList>
            <person name="Teixeira M.M."/>
            <person name="Souza R.C."/>
            <person name="Almeida L.G."/>
            <person name="Vicente V.A."/>
            <person name="de Hoog S."/>
            <person name="Bocca A.L."/>
            <person name="de Almeida S.R."/>
            <person name="Vasconcelos A.T."/>
            <person name="Felipe M.S."/>
        </authorList>
    </citation>
    <scope>NUCLEOTIDE SEQUENCE [LARGE SCALE GENOMIC DNA]</scope>
    <source>
        <strain evidence="2">KSF</strain>
    </source>
</reference>
<evidence type="ECO:0000313" key="1">
    <source>
        <dbReference type="EMBL" id="OCT52393.1"/>
    </source>
</evidence>
<evidence type="ECO:0000313" key="2">
    <source>
        <dbReference type="Proteomes" id="UP000094526"/>
    </source>
</evidence>
<name>A0A1C1CV81_9EURO</name>
<proteinExistence type="predicted"/>
<dbReference type="VEuPathDB" id="FungiDB:G647_03797"/>
<accession>A0A1C1CV81</accession>
<dbReference type="OrthoDB" id="4151437at2759"/>
<sequence>MLPTIPSGNPLAAWQDDHKHFLESTTQFEMEPEDQITTRSARGQHHLDGSNCPQAPCPGKVNIYKAEGPLVSNARHNKGAITVQEQENGGGDNAASAMSKTTTQLEHRQMRLSATALGSESPVAIAVTSAAAAATVGVERSHPGVEKTNVVANPCRPSDISLAIMINVTRGKSPLSTTVTITTTTPASKCSVWSEFRAAVVAASSEATGVNNYANLANLANLTVKLEEDGHAACMTITPTKIDAQTAFPSRTYEAWYHRIMRGKQSIYVVDVKMDVSS</sequence>
<dbReference type="Proteomes" id="UP000094526">
    <property type="component" value="Unassembled WGS sequence"/>
</dbReference>
<comment type="caution">
    <text evidence="1">The sequence shown here is derived from an EMBL/GenBank/DDBJ whole genome shotgun (WGS) entry which is preliminary data.</text>
</comment>
<gene>
    <name evidence="1" type="ORF">CLCR_10538</name>
</gene>
<organism evidence="1 2">
    <name type="scientific">Cladophialophora carrionii</name>
    <dbReference type="NCBI Taxonomy" id="86049"/>
    <lineage>
        <taxon>Eukaryota</taxon>
        <taxon>Fungi</taxon>
        <taxon>Dikarya</taxon>
        <taxon>Ascomycota</taxon>
        <taxon>Pezizomycotina</taxon>
        <taxon>Eurotiomycetes</taxon>
        <taxon>Chaetothyriomycetidae</taxon>
        <taxon>Chaetothyriales</taxon>
        <taxon>Herpotrichiellaceae</taxon>
        <taxon>Cladophialophora</taxon>
    </lineage>
</organism>
<dbReference type="EMBL" id="LGRB01000008">
    <property type="protein sequence ID" value="OCT52393.1"/>
    <property type="molecule type" value="Genomic_DNA"/>
</dbReference>